<accession>A0A158Q2Q3</accession>
<reference evidence="9" key="1">
    <citation type="submission" date="2016-04" db="UniProtKB">
        <authorList>
            <consortium name="WormBaseParasite"/>
        </authorList>
    </citation>
    <scope>IDENTIFICATION</scope>
</reference>
<evidence type="ECO:0000313" key="8">
    <source>
        <dbReference type="Proteomes" id="UP000274756"/>
    </source>
</evidence>
<dbReference type="InterPro" id="IPR038901">
    <property type="entry name" value="HEXDC-like"/>
</dbReference>
<dbReference type="PANTHER" id="PTHR21040">
    <property type="entry name" value="BCDNA.GH04120"/>
    <property type="match status" value="1"/>
</dbReference>
<dbReference type="WBParaSite" id="DME_0000059901-mRNA-1">
    <property type="protein sequence ID" value="DME_0000059901-mRNA-1"/>
    <property type="gene ID" value="DME_0000059901"/>
</dbReference>
<dbReference type="EMBL" id="UYYG01001151">
    <property type="protein sequence ID" value="VDN54986.1"/>
    <property type="molecule type" value="Genomic_DNA"/>
</dbReference>
<keyword evidence="8" id="KW-1185">Reference proteome</keyword>
<feature type="domain" description="Glycoside hydrolase family 20 catalytic" evidence="5">
    <location>
        <begin position="96"/>
        <end position="241"/>
    </location>
</feature>
<dbReference type="AlphaFoldDB" id="A0A158Q2Q3"/>
<dbReference type="InterPro" id="IPR017853">
    <property type="entry name" value="GH"/>
</dbReference>
<dbReference type="EC" id="3.2.1.52" evidence="3"/>
<dbReference type="STRING" id="318479.A0A158Q2Q3"/>
<dbReference type="InterPro" id="IPR015883">
    <property type="entry name" value="Glyco_hydro_20_cat"/>
</dbReference>
<dbReference type="OrthoDB" id="47475at2759"/>
<organism evidence="7 9">
    <name type="scientific">Dracunculus medinensis</name>
    <name type="common">Guinea worm</name>
    <dbReference type="NCBI Taxonomy" id="318479"/>
    <lineage>
        <taxon>Eukaryota</taxon>
        <taxon>Metazoa</taxon>
        <taxon>Ecdysozoa</taxon>
        <taxon>Nematoda</taxon>
        <taxon>Chromadorea</taxon>
        <taxon>Rhabditida</taxon>
        <taxon>Spirurina</taxon>
        <taxon>Dracunculoidea</taxon>
        <taxon>Dracunculidae</taxon>
        <taxon>Dracunculus</taxon>
    </lineage>
</organism>
<sequence length="513" mass="59779">METFYQNILFQKKVIFFSRQKPFQKEIDGLPYPKLNSAGNFIPIRRIVHIDLTGGAFKPPYFAELFHLFKLLRVTGVLLEWDDMFPHALRLSTAINGNAYKLSEVQAILQSAKTHGLEVIPLVQTFGHLEWILKLEQFAHLRESADHPQVLCVGNEEAWSLLKEMIDEVIQVHAKFGIRFFHMGADEVFQIGYCNETQREIQKLGSREKLVVWHIARTAKYIKSKYQVSVLAWHDMLIQASMQELAAFRVTDLVEPVLWSYAEDLDQYLSPATWMALKPFPKIWVSSAFKGADGPMRYYSNPIHYIRNNQAWVLQMRANYLDFNFIQGIILSGWSRYDHLAVLCELFPVGIPSLAMSLETIIEGNKLIEYPYTISVLKCKAPVEPGFTFGCRFPGRKIYELVNEFREQHEQLKIYKETDFELNGWLSNIAKSFSVSSPMYVEKIIKLVESYLAPLERLEHDLRVQMGSIYFNDTINEFLFTYVANDLLFLRERYNIALKIIKQKHFPKRPFFT</sequence>
<evidence type="ECO:0000259" key="5">
    <source>
        <dbReference type="Pfam" id="PF00728"/>
    </source>
</evidence>
<evidence type="ECO:0000313" key="9">
    <source>
        <dbReference type="WBParaSite" id="DME_0000059901-mRNA-1"/>
    </source>
</evidence>
<evidence type="ECO:0000313" key="7">
    <source>
        <dbReference type="Proteomes" id="UP000038040"/>
    </source>
</evidence>
<dbReference type="PANTHER" id="PTHR21040:SF11">
    <property type="entry name" value="BETA-N-ACETYLHEXOSAMINIDASE"/>
    <property type="match status" value="1"/>
</dbReference>
<dbReference type="Gene3D" id="3.20.20.80">
    <property type="entry name" value="Glycosidases"/>
    <property type="match status" value="1"/>
</dbReference>
<reference evidence="6 8" key="2">
    <citation type="submission" date="2018-11" db="EMBL/GenBank/DDBJ databases">
        <authorList>
            <consortium name="Pathogen Informatics"/>
        </authorList>
    </citation>
    <scope>NUCLEOTIDE SEQUENCE [LARGE SCALE GENOMIC DNA]</scope>
</reference>
<evidence type="ECO:0000256" key="4">
    <source>
        <dbReference type="ARBA" id="ARBA00022801"/>
    </source>
</evidence>
<keyword evidence="4" id="KW-0378">Hydrolase</keyword>
<dbReference type="CDD" id="cd06565">
    <property type="entry name" value="GH20_GcnA-like"/>
    <property type="match status" value="1"/>
</dbReference>
<evidence type="ECO:0000256" key="3">
    <source>
        <dbReference type="ARBA" id="ARBA00012663"/>
    </source>
</evidence>
<gene>
    <name evidence="6" type="ORF">DME_LOCUS4959</name>
</gene>
<protein>
    <recommendedName>
        <fullName evidence="3">beta-N-acetylhexosaminidase</fullName>
        <ecNumber evidence="3">3.2.1.52</ecNumber>
    </recommendedName>
</protein>
<dbReference type="SUPFAM" id="SSF51445">
    <property type="entry name" value="(Trans)glycosidases"/>
    <property type="match status" value="1"/>
</dbReference>
<dbReference type="Proteomes" id="UP000274756">
    <property type="component" value="Unassembled WGS sequence"/>
</dbReference>
<proteinExistence type="inferred from homology"/>
<evidence type="ECO:0000256" key="1">
    <source>
        <dbReference type="ARBA" id="ARBA00001231"/>
    </source>
</evidence>
<evidence type="ECO:0000256" key="2">
    <source>
        <dbReference type="ARBA" id="ARBA00006285"/>
    </source>
</evidence>
<dbReference type="GO" id="GO:0004563">
    <property type="term" value="F:beta-N-acetylhexosaminidase activity"/>
    <property type="evidence" value="ECO:0007669"/>
    <property type="project" value="UniProtKB-EC"/>
</dbReference>
<comment type="similarity">
    <text evidence="2">Belongs to the glycosyl hydrolase 20 family.</text>
</comment>
<dbReference type="Proteomes" id="UP000038040">
    <property type="component" value="Unplaced"/>
</dbReference>
<dbReference type="Pfam" id="PF00728">
    <property type="entry name" value="Glyco_hydro_20"/>
    <property type="match status" value="1"/>
</dbReference>
<name>A0A158Q2Q3_DRAME</name>
<comment type="catalytic activity">
    <reaction evidence="1">
        <text>Hydrolysis of terminal non-reducing N-acetyl-D-hexosamine residues in N-acetyl-beta-D-hexosaminides.</text>
        <dbReference type="EC" id="3.2.1.52"/>
    </reaction>
</comment>
<dbReference type="GO" id="GO:0005975">
    <property type="term" value="P:carbohydrate metabolic process"/>
    <property type="evidence" value="ECO:0007669"/>
    <property type="project" value="InterPro"/>
</dbReference>
<evidence type="ECO:0000313" key="6">
    <source>
        <dbReference type="EMBL" id="VDN54986.1"/>
    </source>
</evidence>